<dbReference type="AlphaFoldDB" id="A0A8S0UZ74"/>
<dbReference type="EMBL" id="CACTIH010009152">
    <property type="protein sequence ID" value="CAA3026144.1"/>
    <property type="molecule type" value="Genomic_DNA"/>
</dbReference>
<dbReference type="Gramene" id="OE9A020997T1">
    <property type="protein sequence ID" value="OE9A020997C1"/>
    <property type="gene ID" value="OE9A020997"/>
</dbReference>
<reference evidence="2 3" key="1">
    <citation type="submission" date="2019-12" db="EMBL/GenBank/DDBJ databases">
        <authorList>
            <person name="Alioto T."/>
            <person name="Alioto T."/>
            <person name="Gomez Garrido J."/>
        </authorList>
    </citation>
    <scope>NUCLEOTIDE SEQUENCE [LARGE SCALE GENOMIC DNA]</scope>
</reference>
<proteinExistence type="predicted"/>
<organism evidence="2 3">
    <name type="scientific">Olea europaea subsp. europaea</name>
    <dbReference type="NCBI Taxonomy" id="158383"/>
    <lineage>
        <taxon>Eukaryota</taxon>
        <taxon>Viridiplantae</taxon>
        <taxon>Streptophyta</taxon>
        <taxon>Embryophyta</taxon>
        <taxon>Tracheophyta</taxon>
        <taxon>Spermatophyta</taxon>
        <taxon>Magnoliopsida</taxon>
        <taxon>eudicotyledons</taxon>
        <taxon>Gunneridae</taxon>
        <taxon>Pentapetalae</taxon>
        <taxon>asterids</taxon>
        <taxon>lamiids</taxon>
        <taxon>Lamiales</taxon>
        <taxon>Oleaceae</taxon>
        <taxon>Oleeae</taxon>
        <taxon>Olea</taxon>
    </lineage>
</organism>
<dbReference type="Proteomes" id="UP000594638">
    <property type="component" value="Unassembled WGS sequence"/>
</dbReference>
<keyword evidence="3" id="KW-1185">Reference proteome</keyword>
<sequence length="159" mass="18090">MATSFKEFQYELHTHYKKFLDQPMAHRKANKPKEIRHQKRANVAVDNRSRQEFTHFSGSRSFIQFQAMEVLGNTSCYNRGLGGDPKIPRATSRADTTQRENVELRQVVHNLQSKNERILALLEESMPGATARIGSPRVPTTPHSSSSPSSPDHKSHDDH</sequence>
<name>A0A8S0UZ74_OLEEU</name>
<protein>
    <recommendedName>
        <fullName evidence="4">CACTA en-spm transposon protein</fullName>
    </recommendedName>
</protein>
<accession>A0A8S0UZ74</accession>
<evidence type="ECO:0000313" key="3">
    <source>
        <dbReference type="Proteomes" id="UP000594638"/>
    </source>
</evidence>
<comment type="caution">
    <text evidence="2">The sequence shown here is derived from an EMBL/GenBank/DDBJ whole genome shotgun (WGS) entry which is preliminary data.</text>
</comment>
<evidence type="ECO:0000313" key="2">
    <source>
        <dbReference type="EMBL" id="CAA3026144.1"/>
    </source>
</evidence>
<evidence type="ECO:0008006" key="4">
    <source>
        <dbReference type="Google" id="ProtNLM"/>
    </source>
</evidence>
<gene>
    <name evidence="2" type="ORF">OLEA9_A020997</name>
</gene>
<feature type="region of interest" description="Disordered" evidence="1">
    <location>
        <begin position="127"/>
        <end position="159"/>
    </location>
</feature>
<evidence type="ECO:0000256" key="1">
    <source>
        <dbReference type="SAM" id="MobiDB-lite"/>
    </source>
</evidence>